<dbReference type="Proteomes" id="UP000265801">
    <property type="component" value="Unassembled WGS sequence"/>
</dbReference>
<evidence type="ECO:0000256" key="1">
    <source>
        <dbReference type="SAM" id="Phobius"/>
    </source>
</evidence>
<feature type="transmembrane region" description="Helical" evidence="1">
    <location>
        <begin position="67"/>
        <end position="90"/>
    </location>
</feature>
<name>A0A3A1R2E2_9BACI</name>
<dbReference type="EMBL" id="QXIR01000006">
    <property type="protein sequence ID" value="RIW36078.1"/>
    <property type="molecule type" value="Genomic_DNA"/>
</dbReference>
<sequence length="96" mass="11148">MDRDKLTMWFYLIHGLGPVVFFIIFGIGFFLYPNILYILQVSPIPLLIVIDIVLLMKIKRLWFMHLILGWALSILSVLTSMTVFVLIFAIEAAEFL</sequence>
<organism evidence="2 3">
    <name type="scientific">Bacillus salacetis</name>
    <dbReference type="NCBI Taxonomy" id="2315464"/>
    <lineage>
        <taxon>Bacteria</taxon>
        <taxon>Bacillati</taxon>
        <taxon>Bacillota</taxon>
        <taxon>Bacilli</taxon>
        <taxon>Bacillales</taxon>
        <taxon>Bacillaceae</taxon>
        <taxon>Bacillus</taxon>
    </lineage>
</organism>
<gene>
    <name evidence="2" type="ORF">D3H55_06360</name>
</gene>
<comment type="caution">
    <text evidence="2">The sequence shown here is derived from an EMBL/GenBank/DDBJ whole genome shotgun (WGS) entry which is preliminary data.</text>
</comment>
<keyword evidence="1" id="KW-0812">Transmembrane</keyword>
<keyword evidence="3" id="KW-1185">Reference proteome</keyword>
<feature type="transmembrane region" description="Helical" evidence="1">
    <location>
        <begin position="37"/>
        <end position="55"/>
    </location>
</feature>
<reference evidence="2 3" key="1">
    <citation type="submission" date="2018-09" db="EMBL/GenBank/DDBJ databases">
        <title>Bacillus saliacetes sp. nov., isolated from Thai shrimp paste (Ka-pi).</title>
        <authorList>
            <person name="Daroonpunt R."/>
            <person name="Tanasupawat S."/>
            <person name="Yiamsombut S."/>
        </authorList>
    </citation>
    <scope>NUCLEOTIDE SEQUENCE [LARGE SCALE GENOMIC DNA]</scope>
    <source>
        <strain evidence="2 3">SKP7-4</strain>
    </source>
</reference>
<proteinExistence type="predicted"/>
<dbReference type="AlphaFoldDB" id="A0A3A1R2E2"/>
<feature type="transmembrane region" description="Helical" evidence="1">
    <location>
        <begin position="9"/>
        <end position="31"/>
    </location>
</feature>
<keyword evidence="1" id="KW-0472">Membrane</keyword>
<protein>
    <submittedName>
        <fullName evidence="2">Uncharacterized protein</fullName>
    </submittedName>
</protein>
<keyword evidence="1" id="KW-1133">Transmembrane helix</keyword>
<accession>A0A3A1R2E2</accession>
<evidence type="ECO:0000313" key="3">
    <source>
        <dbReference type="Proteomes" id="UP000265801"/>
    </source>
</evidence>
<evidence type="ECO:0000313" key="2">
    <source>
        <dbReference type="EMBL" id="RIW36078.1"/>
    </source>
</evidence>